<evidence type="ECO:0000256" key="2">
    <source>
        <dbReference type="ARBA" id="ARBA00022723"/>
    </source>
</evidence>
<comment type="caution">
    <text evidence="10">The sequence shown here is derived from an EMBL/GenBank/DDBJ whole genome shotgun (WGS) entry which is preliminary data.</text>
</comment>
<dbReference type="PANTHER" id="PTHR21240">
    <property type="entry name" value="2-AMINO-3-CARBOXYLMUCONATE-6-SEMIALDEHYDE DECARBOXYLASE"/>
    <property type="match status" value="1"/>
</dbReference>
<comment type="similarity">
    <text evidence="1">Belongs to the metallo-dependent hydrolases superfamily. ACMSD family.</text>
</comment>
<protein>
    <recommendedName>
        <fullName evidence="7">6-methylsalicylate decarboxylase</fullName>
        <ecNumber evidence="7">4.1.1.52</ecNumber>
    </recommendedName>
</protein>
<evidence type="ECO:0000256" key="5">
    <source>
        <dbReference type="ARBA" id="ARBA00023239"/>
    </source>
</evidence>
<keyword evidence="4" id="KW-0862">Zinc</keyword>
<evidence type="ECO:0000256" key="6">
    <source>
        <dbReference type="ARBA" id="ARBA00036832"/>
    </source>
</evidence>
<evidence type="ECO:0000313" key="10">
    <source>
        <dbReference type="EMBL" id="KAJ4155862.1"/>
    </source>
</evidence>
<dbReference type="Pfam" id="PF04909">
    <property type="entry name" value="Amidohydro_2"/>
    <property type="match status" value="1"/>
</dbReference>
<dbReference type="RefSeq" id="XP_056055986.1">
    <property type="nucleotide sequence ID" value="XM_056199107.1"/>
</dbReference>
<dbReference type="InterPro" id="IPR032466">
    <property type="entry name" value="Metal_Hydrolase"/>
</dbReference>
<comment type="catalytic activity">
    <reaction evidence="6">
        <text>6-methylsalicylate + H(+) = 3-methylphenol + CO2</text>
        <dbReference type="Rhea" id="RHEA:23112"/>
        <dbReference type="ChEBI" id="CHEBI:15378"/>
        <dbReference type="ChEBI" id="CHEBI:16526"/>
        <dbReference type="ChEBI" id="CHEBI:17231"/>
        <dbReference type="ChEBI" id="CHEBI:36658"/>
        <dbReference type="EC" id="4.1.1.52"/>
    </reaction>
    <physiologicalReaction direction="left-to-right" evidence="6">
        <dbReference type="Rhea" id="RHEA:23113"/>
    </physiologicalReaction>
</comment>
<dbReference type="GO" id="GO:0016787">
    <property type="term" value="F:hydrolase activity"/>
    <property type="evidence" value="ECO:0007669"/>
    <property type="project" value="InterPro"/>
</dbReference>
<evidence type="ECO:0000256" key="4">
    <source>
        <dbReference type="ARBA" id="ARBA00022833"/>
    </source>
</evidence>
<dbReference type="GO" id="GO:0019748">
    <property type="term" value="P:secondary metabolic process"/>
    <property type="evidence" value="ECO:0007669"/>
    <property type="project" value="TreeGrafter"/>
</dbReference>
<proteinExistence type="inferred from homology"/>
<dbReference type="PANTHER" id="PTHR21240:SF29">
    <property type="entry name" value="AMIDOHYDROLASE-RELATED DOMAIN-CONTAINING PROTEIN"/>
    <property type="match status" value="1"/>
</dbReference>
<dbReference type="InterPro" id="IPR006680">
    <property type="entry name" value="Amidohydro-rel"/>
</dbReference>
<dbReference type="KEGG" id="amus:LMH87_001087"/>
<dbReference type="GO" id="GO:0047596">
    <property type="term" value="F:6-methylsalicylate decarboxylase activity"/>
    <property type="evidence" value="ECO:0007669"/>
    <property type="project" value="UniProtKB-EC"/>
</dbReference>
<dbReference type="SUPFAM" id="SSF51556">
    <property type="entry name" value="Metallo-dependent hydrolases"/>
    <property type="match status" value="1"/>
</dbReference>
<name>A0A9W8QFU4_AKAMU</name>
<keyword evidence="11" id="KW-1185">Reference proteome</keyword>
<accession>A0A9W8QFU4</accession>
<organism evidence="10 11">
    <name type="scientific">Akanthomyces muscarius</name>
    <name type="common">Entomopathogenic fungus</name>
    <name type="synonym">Lecanicillium muscarium</name>
    <dbReference type="NCBI Taxonomy" id="2231603"/>
    <lineage>
        <taxon>Eukaryota</taxon>
        <taxon>Fungi</taxon>
        <taxon>Dikarya</taxon>
        <taxon>Ascomycota</taxon>
        <taxon>Pezizomycotina</taxon>
        <taxon>Sordariomycetes</taxon>
        <taxon>Hypocreomycetidae</taxon>
        <taxon>Hypocreales</taxon>
        <taxon>Cordycipitaceae</taxon>
        <taxon>Akanthomyces</taxon>
    </lineage>
</organism>
<evidence type="ECO:0000313" key="11">
    <source>
        <dbReference type="Proteomes" id="UP001144673"/>
    </source>
</evidence>
<dbReference type="EMBL" id="JAJHUN010000007">
    <property type="protein sequence ID" value="KAJ4155862.1"/>
    <property type="molecule type" value="Genomic_DNA"/>
</dbReference>
<evidence type="ECO:0000256" key="3">
    <source>
        <dbReference type="ARBA" id="ARBA00022793"/>
    </source>
</evidence>
<evidence type="ECO:0000256" key="1">
    <source>
        <dbReference type="ARBA" id="ARBA00005871"/>
    </source>
</evidence>
<dbReference type="GO" id="GO:0005829">
    <property type="term" value="C:cytosol"/>
    <property type="evidence" value="ECO:0007669"/>
    <property type="project" value="TreeGrafter"/>
</dbReference>
<evidence type="ECO:0000259" key="9">
    <source>
        <dbReference type="Pfam" id="PF04909"/>
    </source>
</evidence>
<dbReference type="GeneID" id="80888246"/>
<dbReference type="Proteomes" id="UP001144673">
    <property type="component" value="Chromosome 6"/>
</dbReference>
<feature type="domain" description="Amidohydrolase-related" evidence="9">
    <location>
        <begin position="7"/>
        <end position="307"/>
    </location>
</feature>
<dbReference type="AlphaFoldDB" id="A0A9W8QFU4"/>
<dbReference type="EC" id="4.1.1.52" evidence="7"/>
<gene>
    <name evidence="10" type="ORF">LMH87_001087</name>
</gene>
<keyword evidence="2" id="KW-0479">Metal-binding</keyword>
<dbReference type="Gene3D" id="3.20.20.140">
    <property type="entry name" value="Metal-dependent hydrolases"/>
    <property type="match status" value="1"/>
</dbReference>
<keyword evidence="3 8" id="KW-0210">Decarboxylase</keyword>
<dbReference type="InterPro" id="IPR032465">
    <property type="entry name" value="ACMSD"/>
</dbReference>
<sequence length="320" mass="35439">MTKSGWIDVHGHFLPPESDDASQKAWQDMRDNCFMATHPYTWNENDILDYLDRAGISMQMLSRVPKSVDALKQSNNFGASVVRRHPSRFGLLAALPTNNLDACLEEIRRAQTELHADGFAVTCCYEGVYLSDVSLKPAWDELDRIGAVVFLHPDAYAPAVQGRPVPVSEVFFETTRTVVDMLYAGIFREYKNIKFIVAHCGAAVPVLADRLELLGTASWVPNPHNIKKEEVKQHLSTLYLDTAASGCAPLATAVRLVGADHIVYGADCGVPCSSEHSMEQNRKAILAYDGMTSEEKESIGHNAEVLFPQAARRMRNMSEA</sequence>
<keyword evidence="5 8" id="KW-0456">Lyase</keyword>
<evidence type="ECO:0000256" key="7">
    <source>
        <dbReference type="ARBA" id="ARBA00038889"/>
    </source>
</evidence>
<dbReference type="GO" id="GO:0046872">
    <property type="term" value="F:metal ion binding"/>
    <property type="evidence" value="ECO:0007669"/>
    <property type="project" value="UniProtKB-KW"/>
</dbReference>
<evidence type="ECO:0000256" key="8">
    <source>
        <dbReference type="RuleBase" id="RU366045"/>
    </source>
</evidence>
<reference evidence="10" key="1">
    <citation type="journal article" date="2023" name="Access Microbiol">
        <title>De-novo genome assembly for Akanthomyces muscarius, a biocontrol agent of insect agricultural pests.</title>
        <authorList>
            <person name="Erdos Z."/>
            <person name="Studholme D.J."/>
            <person name="Raymond B."/>
            <person name="Sharma M."/>
        </authorList>
    </citation>
    <scope>NUCLEOTIDE SEQUENCE</scope>
    <source>
        <strain evidence="10">Ve6</strain>
    </source>
</reference>